<organism evidence="2 3">
    <name type="scientific">Pinibacter soli</name>
    <dbReference type="NCBI Taxonomy" id="3044211"/>
    <lineage>
        <taxon>Bacteria</taxon>
        <taxon>Pseudomonadati</taxon>
        <taxon>Bacteroidota</taxon>
        <taxon>Chitinophagia</taxon>
        <taxon>Chitinophagales</taxon>
        <taxon>Chitinophagaceae</taxon>
        <taxon>Pinibacter</taxon>
    </lineage>
</organism>
<dbReference type="Gene3D" id="3.30.70.100">
    <property type="match status" value="2"/>
</dbReference>
<evidence type="ECO:0000313" key="2">
    <source>
        <dbReference type="EMBL" id="MDI3322657.1"/>
    </source>
</evidence>
<evidence type="ECO:0000259" key="1">
    <source>
        <dbReference type="Pfam" id="PF07978"/>
    </source>
</evidence>
<keyword evidence="3" id="KW-1185">Reference proteome</keyword>
<dbReference type="Proteomes" id="UP001226434">
    <property type="component" value="Unassembled WGS sequence"/>
</dbReference>
<gene>
    <name evidence="2" type="ORF">QJ048_22900</name>
</gene>
<dbReference type="InterPro" id="IPR011008">
    <property type="entry name" value="Dimeric_a/b-barrel"/>
</dbReference>
<dbReference type="SUPFAM" id="SSF54909">
    <property type="entry name" value="Dimeric alpha+beta barrel"/>
    <property type="match status" value="2"/>
</dbReference>
<sequence>MRHLVYLLALTIISNFSFSQKTKREYYELKVYRYKDSIQEKILDAYFSQAYIPAVHKAGVKTVGIFKAIANDTAAEKVMYILTPFKSLEEFASMDKKMNADKDYLQNGSAYLDAAYNKAPYIRTESILLYAFELAPRLIASGLQSPKSERLYELRSYESPTEKLYRNKVKMFNQGGEIDIFSRLGFNSVFYAEVIAGSHMPNLMYLTTYENRKSRDEHWKAFSADPAVKKLFATDEYKNNVSKAEIIFLKPAEYSEL</sequence>
<feature type="domain" description="NIPSNAP" evidence="1">
    <location>
        <begin position="152"/>
        <end position="255"/>
    </location>
</feature>
<dbReference type="InterPro" id="IPR012577">
    <property type="entry name" value="NIPSNAP"/>
</dbReference>
<evidence type="ECO:0000313" key="3">
    <source>
        <dbReference type="Proteomes" id="UP001226434"/>
    </source>
</evidence>
<dbReference type="EMBL" id="JASBRG010000008">
    <property type="protein sequence ID" value="MDI3322657.1"/>
    <property type="molecule type" value="Genomic_DNA"/>
</dbReference>
<comment type="caution">
    <text evidence="2">The sequence shown here is derived from an EMBL/GenBank/DDBJ whole genome shotgun (WGS) entry which is preliminary data.</text>
</comment>
<proteinExistence type="predicted"/>
<accession>A0ABT6RJB9</accession>
<dbReference type="RefSeq" id="WP_282336798.1">
    <property type="nucleotide sequence ID" value="NZ_JASBRG010000008.1"/>
</dbReference>
<reference evidence="2 3" key="1">
    <citation type="submission" date="2023-05" db="EMBL/GenBank/DDBJ databases">
        <title>Genome sequence of Pinibacter sp. MAH-24.</title>
        <authorList>
            <person name="Huq M.A."/>
        </authorList>
    </citation>
    <scope>NUCLEOTIDE SEQUENCE [LARGE SCALE GENOMIC DNA]</scope>
    <source>
        <strain evidence="2 3">MAH-24</strain>
    </source>
</reference>
<name>A0ABT6RJB9_9BACT</name>
<dbReference type="Pfam" id="PF07978">
    <property type="entry name" value="NIPSNAP"/>
    <property type="match status" value="1"/>
</dbReference>
<protein>
    <submittedName>
        <fullName evidence="2">NIPSNAP family protein</fullName>
    </submittedName>
</protein>